<evidence type="ECO:0000313" key="1">
    <source>
        <dbReference type="EMBL" id="CAB4146608.1"/>
    </source>
</evidence>
<protein>
    <submittedName>
        <fullName evidence="2">Uncharacterized protein</fullName>
    </submittedName>
</protein>
<dbReference type="EMBL" id="LR797307">
    <property type="protein sequence ID" value="CAB4200421.1"/>
    <property type="molecule type" value="Genomic_DNA"/>
</dbReference>
<evidence type="ECO:0000313" key="8">
    <source>
        <dbReference type="EMBL" id="CAB4214153.1"/>
    </source>
</evidence>
<dbReference type="SUPFAM" id="SSF57938">
    <property type="entry name" value="DnaJ/Hsp40 cysteine-rich domain"/>
    <property type="match status" value="1"/>
</dbReference>
<accession>A0A6J5P5E2</accession>
<organism evidence="2">
    <name type="scientific">uncultured Caudovirales phage</name>
    <dbReference type="NCBI Taxonomy" id="2100421"/>
    <lineage>
        <taxon>Viruses</taxon>
        <taxon>Duplodnaviria</taxon>
        <taxon>Heunggongvirae</taxon>
        <taxon>Uroviricota</taxon>
        <taxon>Caudoviricetes</taxon>
        <taxon>Peduoviridae</taxon>
        <taxon>Maltschvirus</taxon>
        <taxon>Maltschvirus maltsch</taxon>
    </lineage>
</organism>
<dbReference type="EMBL" id="LR796881">
    <property type="protein sequence ID" value="CAB4172395.1"/>
    <property type="molecule type" value="Genomic_DNA"/>
</dbReference>
<dbReference type="InterPro" id="IPR036410">
    <property type="entry name" value="HSP_DnaJ_Cys-rich_dom_sf"/>
</dbReference>
<evidence type="ECO:0000313" key="10">
    <source>
        <dbReference type="EMBL" id="CAB5229118.1"/>
    </source>
</evidence>
<dbReference type="EMBL" id="LR796953">
    <property type="protein sequence ID" value="CAB4177749.1"/>
    <property type="molecule type" value="Genomic_DNA"/>
</dbReference>
<evidence type="ECO:0000313" key="2">
    <source>
        <dbReference type="EMBL" id="CAB4164335.1"/>
    </source>
</evidence>
<reference evidence="2" key="1">
    <citation type="submission" date="2020-04" db="EMBL/GenBank/DDBJ databases">
        <authorList>
            <person name="Chiriac C."/>
            <person name="Salcher M."/>
            <person name="Ghai R."/>
            <person name="Kavagutti S V."/>
        </authorList>
    </citation>
    <scope>NUCLEOTIDE SEQUENCE</scope>
</reference>
<dbReference type="EMBL" id="LR797102">
    <property type="protein sequence ID" value="CAB4187709.1"/>
    <property type="molecule type" value="Genomic_DNA"/>
</dbReference>
<dbReference type="EMBL" id="LR797463">
    <property type="protein sequence ID" value="CAB4218291.1"/>
    <property type="molecule type" value="Genomic_DNA"/>
</dbReference>
<evidence type="ECO:0000313" key="3">
    <source>
        <dbReference type="EMBL" id="CAB4172395.1"/>
    </source>
</evidence>
<name>A0A6J5P5E2_9CAUD</name>
<gene>
    <name evidence="4" type="ORF">UFOVP1006_45</name>
    <name evidence="5" type="ORF">UFOVP1096_35</name>
    <name evidence="6" type="ORF">UFOVP1157_52</name>
    <name evidence="7" type="ORF">UFOVP1347_42</name>
    <name evidence="8" type="ORF">UFOVP1455_26</name>
    <name evidence="10" type="ORF">UFOVP1543_26</name>
    <name evidence="9" type="ORF">UFOVP1606_16</name>
    <name evidence="1" type="ORF">UFOVP497_43</name>
    <name evidence="2" type="ORF">UFOVP834_19</name>
    <name evidence="3" type="ORF">UFOVP922_52</name>
</gene>
<dbReference type="EMBL" id="LR796470">
    <property type="protein sequence ID" value="CAB4146608.1"/>
    <property type="molecule type" value="Genomic_DNA"/>
</dbReference>
<evidence type="ECO:0000313" key="7">
    <source>
        <dbReference type="EMBL" id="CAB4200421.1"/>
    </source>
</evidence>
<proteinExistence type="predicted"/>
<evidence type="ECO:0000313" key="9">
    <source>
        <dbReference type="EMBL" id="CAB4218291.1"/>
    </source>
</evidence>
<evidence type="ECO:0000313" key="6">
    <source>
        <dbReference type="EMBL" id="CAB4187709.1"/>
    </source>
</evidence>
<dbReference type="EMBL" id="LR798397">
    <property type="protein sequence ID" value="CAB5229118.1"/>
    <property type="molecule type" value="Genomic_DNA"/>
</dbReference>
<sequence>MLCLICNGAGKIVTIVTVARPPIDWVECPSEILTCPECKGTGYAIPQVDE</sequence>
<dbReference type="EMBL" id="LR797060">
    <property type="protein sequence ID" value="CAB4184032.1"/>
    <property type="molecule type" value="Genomic_DNA"/>
</dbReference>
<evidence type="ECO:0000313" key="4">
    <source>
        <dbReference type="EMBL" id="CAB4177749.1"/>
    </source>
</evidence>
<dbReference type="EMBL" id="LR796763">
    <property type="protein sequence ID" value="CAB4164335.1"/>
    <property type="molecule type" value="Genomic_DNA"/>
</dbReference>
<dbReference type="EMBL" id="LR797405">
    <property type="protein sequence ID" value="CAB4214153.1"/>
    <property type="molecule type" value="Genomic_DNA"/>
</dbReference>
<evidence type="ECO:0000313" key="5">
    <source>
        <dbReference type="EMBL" id="CAB4184032.1"/>
    </source>
</evidence>